<gene>
    <name evidence="6" type="ORF">ACFP1K_16290</name>
</gene>
<dbReference type="CDD" id="cd01335">
    <property type="entry name" value="Radical_SAM"/>
    <property type="match status" value="1"/>
</dbReference>
<evidence type="ECO:0000256" key="3">
    <source>
        <dbReference type="ARBA" id="ARBA00023004"/>
    </source>
</evidence>
<keyword evidence="7" id="KW-1185">Reference proteome</keyword>
<evidence type="ECO:0000256" key="2">
    <source>
        <dbReference type="ARBA" id="ARBA00022723"/>
    </source>
</evidence>
<dbReference type="PANTHER" id="PTHR43273:SF8">
    <property type="entry name" value="RADICAL SAM DOMAIN PROTEIN"/>
    <property type="match status" value="1"/>
</dbReference>
<keyword evidence="2" id="KW-0479">Metal-binding</keyword>
<proteinExistence type="predicted"/>
<evidence type="ECO:0000259" key="5">
    <source>
        <dbReference type="PROSITE" id="PS51918"/>
    </source>
</evidence>
<dbReference type="SUPFAM" id="SSF102114">
    <property type="entry name" value="Radical SAM enzymes"/>
    <property type="match status" value="1"/>
</dbReference>
<dbReference type="Gene3D" id="3.20.20.70">
    <property type="entry name" value="Aldolase class I"/>
    <property type="match status" value="1"/>
</dbReference>
<evidence type="ECO:0000313" key="6">
    <source>
        <dbReference type="EMBL" id="MFC6082730.1"/>
    </source>
</evidence>
<dbReference type="InterPro" id="IPR026335">
    <property type="entry name" value="rSAM_SPASM_FxsB"/>
</dbReference>
<organism evidence="6 7">
    <name type="scientific">Sphaerisporangium aureirubrum</name>
    <dbReference type="NCBI Taxonomy" id="1544736"/>
    <lineage>
        <taxon>Bacteria</taxon>
        <taxon>Bacillati</taxon>
        <taxon>Actinomycetota</taxon>
        <taxon>Actinomycetes</taxon>
        <taxon>Streptosporangiales</taxon>
        <taxon>Streptosporangiaceae</taxon>
        <taxon>Sphaerisporangium</taxon>
    </lineage>
</organism>
<dbReference type="Pfam" id="PF04055">
    <property type="entry name" value="Radical_SAM"/>
    <property type="match status" value="1"/>
</dbReference>
<evidence type="ECO:0000313" key="7">
    <source>
        <dbReference type="Proteomes" id="UP001596137"/>
    </source>
</evidence>
<dbReference type="InterPro" id="IPR058240">
    <property type="entry name" value="rSAM_sf"/>
</dbReference>
<dbReference type="SFLD" id="SFLDG01067">
    <property type="entry name" value="SPASM/twitch_domain_containing"/>
    <property type="match status" value="1"/>
</dbReference>
<keyword evidence="1" id="KW-0949">S-adenosyl-L-methionine</keyword>
<dbReference type="SFLD" id="SFLDG01386">
    <property type="entry name" value="main_SPASM_domain-containing"/>
    <property type="match status" value="1"/>
</dbReference>
<keyword evidence="3" id="KW-0408">Iron</keyword>
<name>A0ABW1NII2_9ACTN</name>
<dbReference type="InterPro" id="IPR023867">
    <property type="entry name" value="Sulphatase_maturase_rSAM"/>
</dbReference>
<dbReference type="EMBL" id="JBHSRF010000020">
    <property type="protein sequence ID" value="MFC6082730.1"/>
    <property type="molecule type" value="Genomic_DNA"/>
</dbReference>
<evidence type="ECO:0000256" key="1">
    <source>
        <dbReference type="ARBA" id="ARBA00022691"/>
    </source>
</evidence>
<dbReference type="SFLD" id="SFLDS00029">
    <property type="entry name" value="Radical_SAM"/>
    <property type="match status" value="1"/>
</dbReference>
<sequence length="739" mass="80826">MNGTIRPFREFVIKVASRCDLACDHCYVYEHADQGWRKQPRFMSDRTVAHIAERIADHAREHRLEVVHVIMHGGEPLLAGPSRLKRFAEELELALDGVSVLDLRIHTNGVLLSEEFCEVFDAANVKVGISLDGDRVANDRHRLYANGRSSYDHVLKAINLLRERYPQLYAGVLCTVDILNDPVAVYTALLALEPPRIDFLLPHATWDRPPPHWVAGGTAYADWLIKIYDQWVSDGRPIAIRLFDSIASVAMGTGSKTESLGLKPSDLVVIEADGTYEQADSLKIAYDGAPAMGMNVFDQSLNEAARYPGVGGRLGDASMLARECQECPLVTSCGGGLYAHRYRTGTDFANPSVYCSDLFKLIPHVEQETIGRPHMFPLSALRVLAGAEGGSQEAERLRAPQLSLTRRAVHTKVQATGDSASWEIFARLRREHQKIADEVLEHPYVRSWASAWAELDRPLHAGPGQLAGVAAAIAIHAGEPLTIAVPVSGGLVHLPTLGRMRVGDVTSALVETADGVFEVGAAGRRHSQASANWEPLRVLVADGISLPLDDVDPHRACYEAPVSDRLTEDEFARWQWLFGVAWELLRNKYPDQAAAVRAGLRVMTPLADKAVRVVTSRDAYGAIAVPEPPDAETMAMLMVGGLRSGQLRALQAMFDLTGRDARVTERLQQAHGRLAVVDFLGQSVADTALRDVQDTLRELAEQPLPDIGREFLHGMCAAAAARLERNGLSGSAAPIRESG</sequence>
<dbReference type="SFLD" id="SFLDG01072">
    <property type="entry name" value="dehydrogenase_like"/>
    <property type="match status" value="1"/>
</dbReference>
<dbReference type="Proteomes" id="UP001596137">
    <property type="component" value="Unassembled WGS sequence"/>
</dbReference>
<dbReference type="RefSeq" id="WP_380753430.1">
    <property type="nucleotide sequence ID" value="NZ_JBHSRF010000020.1"/>
</dbReference>
<dbReference type="PROSITE" id="PS51918">
    <property type="entry name" value="RADICAL_SAM"/>
    <property type="match status" value="1"/>
</dbReference>
<accession>A0ABW1NII2</accession>
<feature type="domain" description="Radical SAM core" evidence="5">
    <location>
        <begin position="3"/>
        <end position="241"/>
    </location>
</feature>
<evidence type="ECO:0000256" key="4">
    <source>
        <dbReference type="ARBA" id="ARBA00023014"/>
    </source>
</evidence>
<keyword evidence="4" id="KW-0411">Iron-sulfur</keyword>
<protein>
    <submittedName>
        <fullName evidence="6">FxsB family cyclophane-forming radical SAM/SPASM peptide maturase</fullName>
    </submittedName>
</protein>
<comment type="caution">
    <text evidence="6">The sequence shown here is derived from an EMBL/GenBank/DDBJ whole genome shotgun (WGS) entry which is preliminary data.</text>
</comment>
<dbReference type="InterPro" id="IPR013785">
    <property type="entry name" value="Aldolase_TIM"/>
</dbReference>
<dbReference type="NCBIfam" id="TIGR04269">
    <property type="entry name" value="SAM_SPASM_FxsB"/>
    <property type="match status" value="1"/>
</dbReference>
<dbReference type="InterPro" id="IPR007197">
    <property type="entry name" value="rSAM"/>
</dbReference>
<dbReference type="PANTHER" id="PTHR43273">
    <property type="entry name" value="ANAEROBIC SULFATASE-MATURATING ENZYME HOMOLOG ASLB-RELATED"/>
    <property type="match status" value="1"/>
</dbReference>
<reference evidence="7" key="1">
    <citation type="journal article" date="2019" name="Int. J. Syst. Evol. Microbiol.">
        <title>The Global Catalogue of Microorganisms (GCM) 10K type strain sequencing project: providing services to taxonomists for standard genome sequencing and annotation.</title>
        <authorList>
            <consortium name="The Broad Institute Genomics Platform"/>
            <consortium name="The Broad Institute Genome Sequencing Center for Infectious Disease"/>
            <person name="Wu L."/>
            <person name="Ma J."/>
        </authorList>
    </citation>
    <scope>NUCLEOTIDE SEQUENCE [LARGE SCALE GENOMIC DNA]</scope>
    <source>
        <strain evidence="7">JCM 30346</strain>
    </source>
</reference>